<dbReference type="InterPro" id="IPR029062">
    <property type="entry name" value="Class_I_gatase-like"/>
</dbReference>
<dbReference type="GO" id="GO:0046872">
    <property type="term" value="F:metal ion binding"/>
    <property type="evidence" value="ECO:0007669"/>
    <property type="project" value="UniProtKB-KW"/>
</dbReference>
<feature type="active site" evidence="11">
    <location>
        <position position="511"/>
    </location>
</feature>
<dbReference type="EMBL" id="WITJ01000012">
    <property type="protein sequence ID" value="MQW40148.1"/>
    <property type="molecule type" value="Genomic_DNA"/>
</dbReference>
<feature type="binding site" evidence="11">
    <location>
        <begin position="383"/>
        <end position="386"/>
    </location>
    <ligand>
        <name>L-glutamine</name>
        <dbReference type="ChEBI" id="CHEBI:58359"/>
    </ligand>
</feature>
<dbReference type="CDD" id="cd01746">
    <property type="entry name" value="GATase1_CTP_Synthase"/>
    <property type="match status" value="1"/>
</dbReference>
<dbReference type="HAMAP" id="MF_01227">
    <property type="entry name" value="PyrG"/>
    <property type="match status" value="1"/>
</dbReference>
<dbReference type="InterPro" id="IPR017926">
    <property type="entry name" value="GATASE"/>
</dbReference>
<evidence type="ECO:0000313" key="15">
    <source>
        <dbReference type="Proteomes" id="UP000439550"/>
    </source>
</evidence>
<feature type="binding site" evidence="11">
    <location>
        <position position="72"/>
    </location>
    <ligand>
        <name>Mg(2+)</name>
        <dbReference type="ChEBI" id="CHEBI:18420"/>
    </ligand>
</feature>
<comment type="miscellaneous">
    <text evidence="11">CTPSs have evolved a hybrid strategy for distinguishing between UTP and CTP. The overlapping regions of the product feedback inhibitory and substrate sites recognize a common feature in both compounds, the triphosphate moiety. To differentiate isosteric substrate and product pyrimidine rings, an additional pocket far from the expected kinase/ligase catalytic site, specifically recognizes the cytosine and ribose portions of the product inhibitor.</text>
</comment>
<evidence type="ECO:0000256" key="6">
    <source>
        <dbReference type="ARBA" id="ARBA00022840"/>
    </source>
</evidence>
<gene>
    <name evidence="11" type="primary">pyrG</name>
    <name evidence="14" type="ORF">GHI93_09440</name>
</gene>
<dbReference type="FunFam" id="3.40.50.880:FF:000002">
    <property type="entry name" value="CTP synthase"/>
    <property type="match status" value="1"/>
</dbReference>
<dbReference type="FunFam" id="3.40.50.300:FF:000009">
    <property type="entry name" value="CTP synthase"/>
    <property type="match status" value="1"/>
</dbReference>
<protein>
    <recommendedName>
        <fullName evidence="11">CTP synthase</fullName>
        <ecNumber evidence="11">6.3.4.2</ecNumber>
    </recommendedName>
    <alternativeName>
        <fullName evidence="11">Cytidine 5'-triphosphate synthase</fullName>
    </alternativeName>
    <alternativeName>
        <fullName evidence="11">Cytidine triphosphate synthetase</fullName>
        <shortName evidence="11">CTP synthetase</shortName>
        <shortName evidence="11">CTPS</shortName>
    </alternativeName>
    <alternativeName>
        <fullName evidence="11">UTP--ammonia ligase</fullName>
    </alternativeName>
</protein>
<dbReference type="SUPFAM" id="SSF52540">
    <property type="entry name" value="P-loop containing nucleoside triphosphate hydrolases"/>
    <property type="match status" value="1"/>
</dbReference>
<dbReference type="AlphaFoldDB" id="A0A7X2D129"/>
<dbReference type="Pfam" id="PF00117">
    <property type="entry name" value="GATase"/>
    <property type="match status" value="1"/>
</dbReference>
<feature type="binding site" evidence="11">
    <location>
        <begin position="149"/>
        <end position="151"/>
    </location>
    <ligand>
        <name>CTP</name>
        <dbReference type="ChEBI" id="CHEBI:37563"/>
        <note>allosteric inhibitor</note>
    </ligand>
</feature>
<feature type="binding site" evidence="11">
    <location>
        <position position="55"/>
    </location>
    <ligand>
        <name>L-glutamine</name>
        <dbReference type="ChEBI" id="CHEBI:58359"/>
    </ligand>
</feature>
<feature type="binding site" evidence="11">
    <location>
        <begin position="15"/>
        <end position="20"/>
    </location>
    <ligand>
        <name>ATP</name>
        <dbReference type="ChEBI" id="CHEBI:30616"/>
    </ligand>
</feature>
<feature type="binding site" evidence="11">
    <location>
        <position position="225"/>
    </location>
    <ligand>
        <name>UTP</name>
        <dbReference type="ChEBI" id="CHEBI:46398"/>
    </ligand>
</feature>
<evidence type="ECO:0000256" key="1">
    <source>
        <dbReference type="ARBA" id="ARBA00005171"/>
    </source>
</evidence>
<dbReference type="InterPro" id="IPR004468">
    <property type="entry name" value="CTP_synthase"/>
</dbReference>
<name>A0A7X2D129_9LACT</name>
<feature type="binding site" evidence="11">
    <location>
        <position position="406"/>
    </location>
    <ligand>
        <name>L-glutamine</name>
        <dbReference type="ChEBI" id="CHEBI:58359"/>
    </ligand>
</feature>
<feature type="binding site" evidence="11">
    <location>
        <position position="355"/>
    </location>
    <ligand>
        <name>L-glutamine</name>
        <dbReference type="ChEBI" id="CHEBI:58359"/>
    </ligand>
</feature>
<dbReference type="UniPathway" id="UPA00159">
    <property type="reaction ID" value="UER00277"/>
</dbReference>
<feature type="binding site" evidence="11">
    <location>
        <position position="243"/>
    </location>
    <ligand>
        <name>ATP</name>
        <dbReference type="ChEBI" id="CHEBI:30616"/>
    </ligand>
</feature>
<evidence type="ECO:0000256" key="3">
    <source>
        <dbReference type="ARBA" id="ARBA00022598"/>
    </source>
</evidence>
<comment type="function">
    <text evidence="11">Catalyzes the ATP-dependent amination of UTP to CTP with either L-glutamine or ammonia as the source of nitrogen. Regulates intracellular CTP levels through interactions with the four ribonucleotide triphosphates.</text>
</comment>
<comment type="caution">
    <text evidence="14">The sequence shown here is derived from an EMBL/GenBank/DDBJ whole genome shotgun (WGS) entry which is preliminary data.</text>
</comment>
<dbReference type="GO" id="GO:0097268">
    <property type="term" value="C:cytoophidium"/>
    <property type="evidence" value="ECO:0007669"/>
    <property type="project" value="UniProtKB-ARBA"/>
</dbReference>
<evidence type="ECO:0000313" key="14">
    <source>
        <dbReference type="EMBL" id="MQW40148.1"/>
    </source>
</evidence>
<feature type="domain" description="CTP synthase N-terminal" evidence="13">
    <location>
        <begin position="4"/>
        <end position="268"/>
    </location>
</feature>
<evidence type="ECO:0000256" key="7">
    <source>
        <dbReference type="ARBA" id="ARBA00022842"/>
    </source>
</evidence>
<dbReference type="SUPFAM" id="SSF52317">
    <property type="entry name" value="Class I glutamine amidotransferase-like"/>
    <property type="match status" value="1"/>
</dbReference>
<comment type="similarity">
    <text evidence="2 11">Belongs to the CTP synthase family.</text>
</comment>
<feature type="domain" description="Glutamine amidotransferase" evidence="12">
    <location>
        <begin position="303"/>
        <end position="528"/>
    </location>
</feature>
<dbReference type="Gene3D" id="3.40.50.300">
    <property type="entry name" value="P-loop containing nucleotide triphosphate hydrolases"/>
    <property type="match status" value="1"/>
</dbReference>
<evidence type="ECO:0000256" key="10">
    <source>
        <dbReference type="ARBA" id="ARBA00047781"/>
    </source>
</evidence>
<comment type="catalytic activity">
    <reaction evidence="11">
        <text>UTP + NH4(+) + ATP = CTP + ADP + phosphate + 2 H(+)</text>
        <dbReference type="Rhea" id="RHEA:16597"/>
        <dbReference type="ChEBI" id="CHEBI:15378"/>
        <dbReference type="ChEBI" id="CHEBI:28938"/>
        <dbReference type="ChEBI" id="CHEBI:30616"/>
        <dbReference type="ChEBI" id="CHEBI:37563"/>
        <dbReference type="ChEBI" id="CHEBI:43474"/>
        <dbReference type="ChEBI" id="CHEBI:46398"/>
        <dbReference type="ChEBI" id="CHEBI:456216"/>
    </reaction>
</comment>
<evidence type="ECO:0000256" key="8">
    <source>
        <dbReference type="ARBA" id="ARBA00022962"/>
    </source>
</evidence>
<feature type="binding site" evidence="11">
    <location>
        <position position="142"/>
    </location>
    <ligand>
        <name>Mg(2+)</name>
        <dbReference type="ChEBI" id="CHEBI:18420"/>
    </ligand>
</feature>
<dbReference type="NCBIfam" id="NF003792">
    <property type="entry name" value="PRK05380.1"/>
    <property type="match status" value="1"/>
</dbReference>
<comment type="catalytic activity">
    <reaction evidence="11">
        <text>L-glutamine + H2O = L-glutamate + NH4(+)</text>
        <dbReference type="Rhea" id="RHEA:15889"/>
        <dbReference type="ChEBI" id="CHEBI:15377"/>
        <dbReference type="ChEBI" id="CHEBI:28938"/>
        <dbReference type="ChEBI" id="CHEBI:29985"/>
        <dbReference type="ChEBI" id="CHEBI:58359"/>
    </reaction>
</comment>
<evidence type="ECO:0000256" key="9">
    <source>
        <dbReference type="ARBA" id="ARBA00022975"/>
    </source>
</evidence>
<dbReference type="GO" id="GO:0003883">
    <property type="term" value="F:CTP synthase activity"/>
    <property type="evidence" value="ECO:0007669"/>
    <property type="project" value="UniProtKB-UniRule"/>
</dbReference>
<feature type="binding site" evidence="11">
    <location>
        <position position="72"/>
    </location>
    <ligand>
        <name>ATP</name>
        <dbReference type="ChEBI" id="CHEBI:30616"/>
    </ligand>
</feature>
<comment type="catalytic activity">
    <reaction evidence="10 11">
        <text>UTP + L-glutamine + ATP + H2O = CTP + L-glutamate + ADP + phosphate + 2 H(+)</text>
        <dbReference type="Rhea" id="RHEA:26426"/>
        <dbReference type="ChEBI" id="CHEBI:15377"/>
        <dbReference type="ChEBI" id="CHEBI:15378"/>
        <dbReference type="ChEBI" id="CHEBI:29985"/>
        <dbReference type="ChEBI" id="CHEBI:30616"/>
        <dbReference type="ChEBI" id="CHEBI:37563"/>
        <dbReference type="ChEBI" id="CHEBI:43474"/>
        <dbReference type="ChEBI" id="CHEBI:46398"/>
        <dbReference type="ChEBI" id="CHEBI:58359"/>
        <dbReference type="ChEBI" id="CHEBI:456216"/>
        <dbReference type="EC" id="6.3.4.2"/>
    </reaction>
</comment>
<comment type="caution">
    <text evidence="11">Lacks conserved residue(s) required for the propagation of feature annotation.</text>
</comment>
<dbReference type="InterPro" id="IPR017456">
    <property type="entry name" value="CTP_synthase_N"/>
</dbReference>
<dbReference type="RefSeq" id="WP_153496805.1">
    <property type="nucleotide sequence ID" value="NZ_CAXYUY010000003.1"/>
</dbReference>
<sequence length="538" mass="59887">MATKYIFVTGGGTSSMGKGIVAASLGRLLKNRGLKIAVQKFDPYLNIDPGTMSPYQHGEVFVTNDGAETDLDLGHYERFIDINLNKYSSVSSGKVYSEILQKERKGEYLGATVQMVPHVTNVIKEKITRAATATDADVIITEIGGTVGDMEGMAMIEAIRQMRMDMGAENVMYIHTVPILNLRAAGELKTKVAQNATKTLREFGIQANMLVLRTEVPVTTEMRNKVAMFCDVAPEAVIQSVDVDHLYQIPLNLQAQGMDQVVCNHLKINAPKADMTQWSEMVDRVMHLKKRVNIAMVGKYIEVPDAYISVVEALKHGGFPLDAEVDVDWVNANELNEDNVVHRLEHADGIIVPGGFGHRGTEGKISAIKYARENDVPFLGVCLGMQLTAIEFARHVLGLEKANSFELDPETAYPVIDIMRDQVDVEEMGGTLRLGLYPAKLKADSKAAHAYHNAEVVQRRHRHRYEFNNKFRDQFEAAGFTFSGVSPDNRLVEIVELSDKKFFVACQYHPELQSRPNRPEELYAAFVKASLEARENQA</sequence>
<dbReference type="NCBIfam" id="TIGR00337">
    <property type="entry name" value="PyrG"/>
    <property type="match status" value="1"/>
</dbReference>
<feature type="binding site" evidence="11">
    <location>
        <position position="464"/>
    </location>
    <ligand>
        <name>L-glutamine</name>
        <dbReference type="ChEBI" id="CHEBI:58359"/>
    </ligand>
</feature>
<dbReference type="EC" id="6.3.4.2" evidence="11"/>
<evidence type="ECO:0000256" key="4">
    <source>
        <dbReference type="ARBA" id="ARBA00022723"/>
    </source>
</evidence>
<feature type="region of interest" description="Amidoligase domain" evidence="11">
    <location>
        <begin position="1"/>
        <end position="268"/>
    </location>
</feature>
<proteinExistence type="inferred from homology"/>
<evidence type="ECO:0000259" key="13">
    <source>
        <dbReference type="Pfam" id="PF06418"/>
    </source>
</evidence>
<evidence type="ECO:0000256" key="2">
    <source>
        <dbReference type="ARBA" id="ARBA00007533"/>
    </source>
</evidence>
<dbReference type="GO" id="GO:0019856">
    <property type="term" value="P:pyrimidine nucleobase biosynthetic process"/>
    <property type="evidence" value="ECO:0007669"/>
    <property type="project" value="TreeGrafter"/>
</dbReference>
<keyword evidence="8 11" id="KW-0315">Glutamine amidotransferase</keyword>
<keyword evidence="5 11" id="KW-0547">Nucleotide-binding</keyword>
<evidence type="ECO:0000259" key="12">
    <source>
        <dbReference type="Pfam" id="PF00117"/>
    </source>
</evidence>
<feature type="binding site" evidence="11">
    <location>
        <position position="14"/>
    </location>
    <ligand>
        <name>CTP</name>
        <dbReference type="ChEBI" id="CHEBI:37563"/>
        <note>allosteric inhibitor</note>
    </ligand>
</feature>
<feature type="active site" description="Nucleophile; for glutamine hydrolysis" evidence="11">
    <location>
        <position position="382"/>
    </location>
</feature>
<keyword evidence="3 11" id="KW-0436">Ligase</keyword>
<comment type="activity regulation">
    <text evidence="11">Allosterically activated by GTP, when glutamine is the substrate; GTP has no effect on the reaction when ammonia is the substrate. The allosteric effector GTP functions by stabilizing the protein conformation that binds the tetrahedral intermediate(s) formed during glutamine hydrolysis. Inhibited by the product CTP, via allosteric rather than competitive inhibition.</text>
</comment>
<feature type="binding site" evidence="11">
    <location>
        <begin position="189"/>
        <end position="194"/>
    </location>
    <ligand>
        <name>UTP</name>
        <dbReference type="ChEBI" id="CHEBI:46398"/>
    </ligand>
</feature>
<keyword evidence="15" id="KW-1185">Reference proteome</keyword>
<feature type="binding site" evidence="11">
    <location>
        <position position="225"/>
    </location>
    <ligand>
        <name>CTP</name>
        <dbReference type="ChEBI" id="CHEBI:37563"/>
        <note>allosteric inhibitor</note>
    </ligand>
</feature>
<dbReference type="OrthoDB" id="9801107at2"/>
<dbReference type="Pfam" id="PF06418">
    <property type="entry name" value="CTP_synth_N"/>
    <property type="match status" value="1"/>
</dbReference>
<dbReference type="PANTHER" id="PTHR11550:SF0">
    <property type="entry name" value="CTP SYNTHASE-RELATED"/>
    <property type="match status" value="1"/>
</dbReference>
<dbReference type="Gene3D" id="3.40.50.880">
    <property type="match status" value="1"/>
</dbReference>
<accession>A0A7X2D129</accession>
<keyword evidence="6 11" id="KW-0067">ATP-binding</keyword>
<evidence type="ECO:0000256" key="11">
    <source>
        <dbReference type="HAMAP-Rule" id="MF_01227"/>
    </source>
</evidence>
<dbReference type="GO" id="GO:0042802">
    <property type="term" value="F:identical protein binding"/>
    <property type="evidence" value="ECO:0007669"/>
    <property type="project" value="TreeGrafter"/>
</dbReference>
<feature type="binding site" evidence="11">
    <location>
        <position position="14"/>
    </location>
    <ligand>
        <name>UTP</name>
        <dbReference type="ChEBI" id="CHEBI:46398"/>
    </ligand>
</feature>
<dbReference type="InterPro" id="IPR033828">
    <property type="entry name" value="GATase1_CTP_Synthase"/>
</dbReference>
<dbReference type="GO" id="GO:0044210">
    <property type="term" value="P:'de novo' CTP biosynthetic process"/>
    <property type="evidence" value="ECO:0007669"/>
    <property type="project" value="UniProtKB-UniRule"/>
</dbReference>
<keyword evidence="7 11" id="KW-0460">Magnesium</keyword>
<keyword evidence="4 11" id="KW-0479">Metal-binding</keyword>
<comment type="subunit">
    <text evidence="11">Homotetramer.</text>
</comment>
<dbReference type="InterPro" id="IPR027417">
    <property type="entry name" value="P-loop_NTPase"/>
</dbReference>
<dbReference type="GO" id="GO:0005524">
    <property type="term" value="F:ATP binding"/>
    <property type="evidence" value="ECO:0007669"/>
    <property type="project" value="UniProtKB-KW"/>
</dbReference>
<dbReference type="PROSITE" id="PS51273">
    <property type="entry name" value="GATASE_TYPE_1"/>
    <property type="match status" value="1"/>
</dbReference>
<feature type="active site" evidence="11">
    <location>
        <position position="509"/>
    </location>
</feature>
<dbReference type="Proteomes" id="UP000439550">
    <property type="component" value="Unassembled WGS sequence"/>
</dbReference>
<feature type="binding site" evidence="11">
    <location>
        <begin position="189"/>
        <end position="194"/>
    </location>
    <ligand>
        <name>CTP</name>
        <dbReference type="ChEBI" id="CHEBI:37563"/>
        <note>allosteric inhibitor</note>
    </ligand>
</feature>
<reference evidence="14 15" key="1">
    <citation type="submission" date="2019-10" db="EMBL/GenBank/DDBJ databases">
        <authorList>
            <person name="Dong K."/>
        </authorList>
    </citation>
    <scope>NUCLEOTIDE SEQUENCE [LARGE SCALE GENOMIC DNA]</scope>
    <source>
        <strain evidence="14 15">DSM 28960</strain>
    </source>
</reference>
<keyword evidence="9 11" id="KW-0665">Pyrimidine biosynthesis</keyword>
<dbReference type="CDD" id="cd03113">
    <property type="entry name" value="CTPS_N"/>
    <property type="match status" value="1"/>
</dbReference>
<comment type="pathway">
    <text evidence="1 11">Pyrimidine metabolism; CTP biosynthesis via de novo pathway; CTP from UDP: step 2/2.</text>
</comment>
<dbReference type="PANTHER" id="PTHR11550">
    <property type="entry name" value="CTP SYNTHASE"/>
    <property type="match status" value="1"/>
</dbReference>
<dbReference type="GO" id="GO:0005829">
    <property type="term" value="C:cytosol"/>
    <property type="evidence" value="ECO:0007669"/>
    <property type="project" value="TreeGrafter"/>
</dbReference>
<organism evidence="14 15">
    <name type="scientific">Lactococcus hircilactis</name>
    <dbReference type="NCBI Taxonomy" id="1494462"/>
    <lineage>
        <taxon>Bacteria</taxon>
        <taxon>Bacillati</taxon>
        <taxon>Bacillota</taxon>
        <taxon>Bacilli</taxon>
        <taxon>Lactobacillales</taxon>
        <taxon>Streptococcaceae</taxon>
        <taxon>Lactococcus</taxon>
    </lineage>
</organism>
<evidence type="ECO:0000256" key="5">
    <source>
        <dbReference type="ARBA" id="ARBA00022741"/>
    </source>
</evidence>